<reference evidence="4" key="1">
    <citation type="submission" date="2016-11" db="UniProtKB">
        <authorList>
            <consortium name="WormBaseParasite"/>
        </authorList>
    </citation>
    <scope>IDENTIFICATION</scope>
</reference>
<proteinExistence type="predicted"/>
<dbReference type="Proteomes" id="UP000095283">
    <property type="component" value="Unplaced"/>
</dbReference>
<feature type="domain" description="Reverse transcriptase" evidence="1">
    <location>
        <begin position="306"/>
        <end position="455"/>
    </location>
</feature>
<dbReference type="Gene3D" id="3.10.10.10">
    <property type="entry name" value="HIV Type 1 Reverse Transcriptase, subunit A, domain 1"/>
    <property type="match status" value="1"/>
</dbReference>
<evidence type="ECO:0000313" key="4">
    <source>
        <dbReference type="WBParaSite" id="Hba_15449"/>
    </source>
</evidence>
<dbReference type="PANTHER" id="PTHR37984:SF5">
    <property type="entry name" value="PROTEIN NYNRIN-LIKE"/>
    <property type="match status" value="1"/>
</dbReference>
<dbReference type="Gene3D" id="3.30.70.270">
    <property type="match status" value="2"/>
</dbReference>
<dbReference type="Pfam" id="PF23309">
    <property type="entry name" value="DUF7083"/>
    <property type="match status" value="1"/>
</dbReference>
<evidence type="ECO:0000313" key="3">
    <source>
        <dbReference type="Proteomes" id="UP000095283"/>
    </source>
</evidence>
<dbReference type="InterPro" id="IPR050951">
    <property type="entry name" value="Retrovirus_Pol_polyprotein"/>
</dbReference>
<dbReference type="SUPFAM" id="SSF56672">
    <property type="entry name" value="DNA/RNA polymerases"/>
    <property type="match status" value="1"/>
</dbReference>
<dbReference type="AlphaFoldDB" id="A0A1I7XDM4"/>
<dbReference type="InterPro" id="IPR043502">
    <property type="entry name" value="DNA/RNA_pol_sf"/>
</dbReference>
<dbReference type="CDD" id="cd01647">
    <property type="entry name" value="RT_LTR"/>
    <property type="match status" value="1"/>
</dbReference>
<accession>A0A1I7XDM4</accession>
<sequence>MSLSTKDLQSILDAQQIQTKELISSNQNISMKGSTLMESLANSISEFAFEPEAGCTFETWFKRYKDVFIIDAASLDDAARVRLILRRLHTSFPFVETVNTLKKLFGEQSWLFNIRYNCLIITKKLHDDYTTHAGIINKECERFQLAKLTEDQFKCLIFVCSLQDPSVADIRLKLLHKIETEAQVSLQILSESCNRLINFKNDTKMIESTKLVVINTVKEQHERNSDHHNPRKANQIDKTRLPPSPCWNYREVTIFSVSQKSRCLFLDITIREVPCRVIRTNYNPDQIRQQYPRICSQSLGHCTLLKAHLQLKEHSKPVFRARRTVPYAAQHAVDKTLNGGKIISQIDFADAYLQVEVEDESKELLTINTHRGPYRYNRHPFRVKSTSGIFQQIMDIMPAGTQRAIMILSSQEKTITELQRNLDAVLRRIEEFGFKIRLDKCSFALSEVKYLGFTIDKNGRRPYPVKIEAIRNMPPPIEINSLRSFLGLVNYYSSFVKNMNDYRGSLDNLLKKDVIEYRSTTSFGQADALSRLIVDRTQQLEKEDHVNATISTDKEIRLSFQDSVRALPVTTQN</sequence>
<organism evidence="3 4">
    <name type="scientific">Heterorhabditis bacteriophora</name>
    <name type="common">Entomopathogenic nematode worm</name>
    <dbReference type="NCBI Taxonomy" id="37862"/>
    <lineage>
        <taxon>Eukaryota</taxon>
        <taxon>Metazoa</taxon>
        <taxon>Ecdysozoa</taxon>
        <taxon>Nematoda</taxon>
        <taxon>Chromadorea</taxon>
        <taxon>Rhabditida</taxon>
        <taxon>Rhabditina</taxon>
        <taxon>Rhabditomorpha</taxon>
        <taxon>Strongyloidea</taxon>
        <taxon>Heterorhabditidae</taxon>
        <taxon>Heterorhabditis</taxon>
    </lineage>
</organism>
<feature type="domain" description="DUF7083" evidence="2">
    <location>
        <begin position="36"/>
        <end position="90"/>
    </location>
</feature>
<dbReference type="WBParaSite" id="Hba_15449">
    <property type="protein sequence ID" value="Hba_15449"/>
    <property type="gene ID" value="Hba_15449"/>
</dbReference>
<evidence type="ECO:0000259" key="1">
    <source>
        <dbReference type="Pfam" id="PF00078"/>
    </source>
</evidence>
<dbReference type="Pfam" id="PF00078">
    <property type="entry name" value="RVT_1"/>
    <property type="match status" value="1"/>
</dbReference>
<keyword evidence="3" id="KW-1185">Reference proteome</keyword>
<name>A0A1I7XDM4_HETBA</name>
<dbReference type="PANTHER" id="PTHR37984">
    <property type="entry name" value="PROTEIN CBG26694"/>
    <property type="match status" value="1"/>
</dbReference>
<protein>
    <submittedName>
        <fullName evidence="4">Reverse transcriptase domain-containing protein</fullName>
    </submittedName>
</protein>
<dbReference type="InterPro" id="IPR043128">
    <property type="entry name" value="Rev_trsase/Diguanyl_cyclase"/>
</dbReference>
<dbReference type="InterPro" id="IPR055510">
    <property type="entry name" value="DUF7083"/>
</dbReference>
<evidence type="ECO:0000259" key="2">
    <source>
        <dbReference type="Pfam" id="PF23309"/>
    </source>
</evidence>
<dbReference type="InterPro" id="IPR000477">
    <property type="entry name" value="RT_dom"/>
</dbReference>